<dbReference type="HOGENOM" id="CLU_1190089_0_0_1"/>
<accession>B0DF59</accession>
<gene>
    <name evidence="1" type="ORF">LACBIDRAFT_328529</name>
</gene>
<dbReference type="OrthoDB" id="3114045at2759"/>
<organism evidence="2">
    <name type="scientific">Laccaria bicolor (strain S238N-H82 / ATCC MYA-4686)</name>
    <name type="common">Bicoloured deceiver</name>
    <name type="synonym">Laccaria laccata var. bicolor</name>
    <dbReference type="NCBI Taxonomy" id="486041"/>
    <lineage>
        <taxon>Eukaryota</taxon>
        <taxon>Fungi</taxon>
        <taxon>Dikarya</taxon>
        <taxon>Basidiomycota</taxon>
        <taxon>Agaricomycotina</taxon>
        <taxon>Agaricomycetes</taxon>
        <taxon>Agaricomycetidae</taxon>
        <taxon>Agaricales</taxon>
        <taxon>Agaricineae</taxon>
        <taxon>Hydnangiaceae</taxon>
        <taxon>Laccaria</taxon>
    </lineage>
</organism>
<dbReference type="EMBL" id="DS547107">
    <property type="protein sequence ID" value="EDR06656.1"/>
    <property type="molecule type" value="Genomic_DNA"/>
</dbReference>
<dbReference type="KEGG" id="lbc:LACBIDRAFT_328529"/>
<reference evidence="1 2" key="1">
    <citation type="journal article" date="2008" name="Nature">
        <title>The genome of Laccaria bicolor provides insights into mycorrhizal symbiosis.</title>
        <authorList>
            <person name="Martin F."/>
            <person name="Aerts A."/>
            <person name="Ahren D."/>
            <person name="Brun A."/>
            <person name="Danchin E.G.J."/>
            <person name="Duchaussoy F."/>
            <person name="Gibon J."/>
            <person name="Kohler A."/>
            <person name="Lindquist E."/>
            <person name="Pereda V."/>
            <person name="Salamov A."/>
            <person name="Shapiro H.J."/>
            <person name="Wuyts J."/>
            <person name="Blaudez D."/>
            <person name="Buee M."/>
            <person name="Brokstein P."/>
            <person name="Canbaeck B."/>
            <person name="Cohen D."/>
            <person name="Courty P.E."/>
            <person name="Coutinho P.M."/>
            <person name="Delaruelle C."/>
            <person name="Detter J.C."/>
            <person name="Deveau A."/>
            <person name="DiFazio S."/>
            <person name="Duplessis S."/>
            <person name="Fraissinet-Tachet L."/>
            <person name="Lucic E."/>
            <person name="Frey-Klett P."/>
            <person name="Fourrey C."/>
            <person name="Feussner I."/>
            <person name="Gay G."/>
            <person name="Grimwood J."/>
            <person name="Hoegger P.J."/>
            <person name="Jain P."/>
            <person name="Kilaru S."/>
            <person name="Labbe J."/>
            <person name="Lin Y.C."/>
            <person name="Legue V."/>
            <person name="Le Tacon F."/>
            <person name="Marmeisse R."/>
            <person name="Melayah D."/>
            <person name="Montanini B."/>
            <person name="Muratet M."/>
            <person name="Nehls U."/>
            <person name="Niculita-Hirzel H."/>
            <person name="Oudot-Le Secq M.P."/>
            <person name="Peter M."/>
            <person name="Quesneville H."/>
            <person name="Rajashekar B."/>
            <person name="Reich M."/>
            <person name="Rouhier N."/>
            <person name="Schmutz J."/>
            <person name="Yin T."/>
            <person name="Chalot M."/>
            <person name="Henrissat B."/>
            <person name="Kuees U."/>
            <person name="Lucas S."/>
            <person name="Van de Peer Y."/>
            <person name="Podila G.K."/>
            <person name="Polle A."/>
            <person name="Pukkila P.J."/>
            <person name="Richardson P.M."/>
            <person name="Rouze P."/>
            <person name="Sanders I.R."/>
            <person name="Stajich J.E."/>
            <person name="Tunlid A."/>
            <person name="Tuskan G."/>
            <person name="Grigoriev I.V."/>
        </authorList>
    </citation>
    <scope>NUCLEOTIDE SEQUENCE [LARGE SCALE GENOMIC DNA]</scope>
    <source>
        <strain evidence="2">S238N-H82 / ATCC MYA-4686</strain>
    </source>
</reference>
<dbReference type="RefSeq" id="XP_001882503.1">
    <property type="nucleotide sequence ID" value="XM_001882468.1"/>
</dbReference>
<evidence type="ECO:0000313" key="2">
    <source>
        <dbReference type="Proteomes" id="UP000001194"/>
    </source>
</evidence>
<evidence type="ECO:0000313" key="1">
    <source>
        <dbReference type="EMBL" id="EDR06656.1"/>
    </source>
</evidence>
<dbReference type="AlphaFoldDB" id="B0DF59"/>
<proteinExistence type="predicted"/>
<protein>
    <submittedName>
        <fullName evidence="1">Predicted protein</fullName>
    </submittedName>
</protein>
<dbReference type="Proteomes" id="UP000001194">
    <property type="component" value="Unassembled WGS sequence"/>
</dbReference>
<sequence>MDSMWKKYGIHVEKYGIHQPFHGIHPPLHGIHLEFVQSTPHSIHSIWNNLGRFQGELPSAMYSGVVMEEDTEDTLHQNLQKFRHNNKGCAGHSNNHYYMIQMPVISLLTTIIIHPPFLLLKSLQEKEFLHQVVRVATKIAYGVGTLCSHACVESSTTILRPCQVIQCKKLLQRLTYKVVFESPVWSALLMPRGFNCNRNRSTLFPEVKKTRLDRKILRPVSVCTSFNRSMTGL</sequence>
<name>B0DF59_LACBS</name>
<keyword evidence="2" id="KW-1185">Reference proteome</keyword>
<dbReference type="InParanoid" id="B0DF59"/>
<dbReference type="GeneID" id="6078179"/>